<evidence type="ECO:0000259" key="6">
    <source>
        <dbReference type="PROSITE" id="PS51332"/>
    </source>
</evidence>
<keyword evidence="2" id="KW-0949">S-adenosyl-L-methionine</keyword>
<dbReference type="NCBIfam" id="TIGR03975">
    <property type="entry name" value="rSAM_ocin_1"/>
    <property type="match status" value="1"/>
</dbReference>
<evidence type="ECO:0000256" key="3">
    <source>
        <dbReference type="ARBA" id="ARBA00022723"/>
    </source>
</evidence>
<accession>A0AAE3CZJ4</accession>
<keyword evidence="5" id="KW-0411">Iron-sulfur</keyword>
<dbReference type="Pfam" id="PF04055">
    <property type="entry name" value="Radical_SAM"/>
    <property type="match status" value="1"/>
</dbReference>
<comment type="cofactor">
    <cofactor evidence="1">
        <name>[4Fe-4S] cluster</name>
        <dbReference type="ChEBI" id="CHEBI:49883"/>
    </cofactor>
</comment>
<evidence type="ECO:0000256" key="2">
    <source>
        <dbReference type="ARBA" id="ARBA00022691"/>
    </source>
</evidence>
<dbReference type="SFLD" id="SFLDF00324">
    <property type="entry name" value="bacteriocin_maturation"/>
    <property type="match status" value="1"/>
</dbReference>
<dbReference type="GO" id="GO:0003824">
    <property type="term" value="F:catalytic activity"/>
    <property type="evidence" value="ECO:0007669"/>
    <property type="project" value="InterPro"/>
</dbReference>
<keyword evidence="3" id="KW-0479">Metal-binding</keyword>
<dbReference type="PANTHER" id="PTHR43409:SF7">
    <property type="entry name" value="BLL1977 PROTEIN"/>
    <property type="match status" value="1"/>
</dbReference>
<dbReference type="AlphaFoldDB" id="A0AAE3CZJ4"/>
<dbReference type="InterPro" id="IPR051198">
    <property type="entry name" value="BchE-like"/>
</dbReference>
<sequence>MSRPSPGARVSLVSLPFSTLQHPSLGLSLLATRLREDGYDCGIDYFSFDFAKTIGLDSYALLTDEKFYQSFLGEWIFSSLVFPRSDELDFAYFNDVLSHYAGSLEYLLLMGDAIRARQAASDFIDRCVDRIASQNPAIIGISTSFQQTAASLAFARRIRSRLKDCWLVFGGANCESELGRNLLRNHPEIDAVCLGEGDDAFPEFVRRVFSEEPVAELDGVVTRNDPHDAPLSQPRLVTDLDALPIPDFSDFYEQHGQISELRDISPAVPTVETSRGCWWGAKHHCTFCGLNGLSMAFRRKSADRVFHEFNFLADRHGPDFVVVDNILDHRFFEELLPRFVEDDREFLMHFEVKANLTWDQVSALSRTGIRKIQPGIESLSTDVLKSMRKGTTRIRNIQILKLCAEAGIYVDWSHLYGFPGETAAQYAAIVHVIPHLRHLQAPAGCNRVRADRFSPYFNDPESFGVEIRPNSAYPYIYSGDGVRVDDYAYHYDIVNPAKDAALDQAVEAMKTAIIRWQSEQETSLLYFADGAQSRVVDQRRGDVAVHALGPLETAILAACPSISSFEKIAKCAHVNMDDGDYRDAVASLANRGLLIVEGNAVLCLVLRMPGFRTAPNWDEIRTRSVIPYSVFADAQT</sequence>
<dbReference type="GO" id="GO:0051536">
    <property type="term" value="F:iron-sulfur cluster binding"/>
    <property type="evidence" value="ECO:0007669"/>
    <property type="project" value="UniProtKB-KW"/>
</dbReference>
<dbReference type="GO" id="GO:0005829">
    <property type="term" value="C:cytosol"/>
    <property type="evidence" value="ECO:0007669"/>
    <property type="project" value="TreeGrafter"/>
</dbReference>
<evidence type="ECO:0000313" key="8">
    <source>
        <dbReference type="Proteomes" id="UP001196509"/>
    </source>
</evidence>
<dbReference type="SFLD" id="SFLDS00029">
    <property type="entry name" value="Radical_SAM"/>
    <property type="match status" value="1"/>
</dbReference>
<dbReference type="InterPro" id="IPR058240">
    <property type="entry name" value="rSAM_sf"/>
</dbReference>
<name>A0AAE3CZJ4_9HYPH</name>
<dbReference type="InterPro" id="IPR023984">
    <property type="entry name" value="rSAM_ocin_1"/>
</dbReference>
<evidence type="ECO:0000256" key="1">
    <source>
        <dbReference type="ARBA" id="ARBA00001966"/>
    </source>
</evidence>
<proteinExistence type="predicted"/>
<keyword evidence="8" id="KW-1185">Reference proteome</keyword>
<dbReference type="PROSITE" id="PS51332">
    <property type="entry name" value="B12_BINDING"/>
    <property type="match status" value="1"/>
</dbReference>
<protein>
    <submittedName>
        <fullName evidence="7">RiPP maturation radical SAM C-methyltransferase</fullName>
    </submittedName>
</protein>
<dbReference type="PANTHER" id="PTHR43409">
    <property type="entry name" value="ANAEROBIC MAGNESIUM-PROTOPORPHYRIN IX MONOMETHYL ESTER CYCLASE-RELATED"/>
    <property type="match status" value="1"/>
</dbReference>
<dbReference type="SUPFAM" id="SSF102114">
    <property type="entry name" value="Radical SAM enzymes"/>
    <property type="match status" value="1"/>
</dbReference>
<gene>
    <name evidence="7" type="ORF">K1W69_02400</name>
</gene>
<evidence type="ECO:0000256" key="4">
    <source>
        <dbReference type="ARBA" id="ARBA00023004"/>
    </source>
</evidence>
<comment type="caution">
    <text evidence="7">The sequence shown here is derived from an EMBL/GenBank/DDBJ whole genome shotgun (WGS) entry which is preliminary data.</text>
</comment>
<feature type="domain" description="B12-binding" evidence="6">
    <location>
        <begin position="9"/>
        <end position="215"/>
    </location>
</feature>
<dbReference type="InterPro" id="IPR006158">
    <property type="entry name" value="Cobalamin-bd"/>
</dbReference>
<reference evidence="7" key="1">
    <citation type="submission" date="2021-08" db="EMBL/GenBank/DDBJ databases">
        <title>Hoeflea bacterium WL0058 sp. nov., isolated from the sediment.</title>
        <authorList>
            <person name="Wang L."/>
            <person name="Zhang D."/>
        </authorList>
    </citation>
    <scope>NUCLEOTIDE SEQUENCE</scope>
    <source>
        <strain evidence="7">WL0058</strain>
    </source>
</reference>
<evidence type="ECO:0000256" key="5">
    <source>
        <dbReference type="ARBA" id="ARBA00023014"/>
    </source>
</evidence>
<organism evidence="7 8">
    <name type="scientific">Flavimaribacter sediminis</name>
    <dbReference type="NCBI Taxonomy" id="2865987"/>
    <lineage>
        <taxon>Bacteria</taxon>
        <taxon>Pseudomonadati</taxon>
        <taxon>Pseudomonadota</taxon>
        <taxon>Alphaproteobacteria</taxon>
        <taxon>Hyphomicrobiales</taxon>
        <taxon>Rhizobiaceae</taxon>
        <taxon>Flavimaribacter</taxon>
    </lineage>
</organism>
<dbReference type="GO" id="GO:0031419">
    <property type="term" value="F:cobalamin binding"/>
    <property type="evidence" value="ECO:0007669"/>
    <property type="project" value="InterPro"/>
</dbReference>
<dbReference type="Gene3D" id="3.80.30.20">
    <property type="entry name" value="tm_1862 like domain"/>
    <property type="match status" value="1"/>
</dbReference>
<dbReference type="EMBL" id="JAICBX010000001">
    <property type="protein sequence ID" value="MBW8636022.1"/>
    <property type="molecule type" value="Genomic_DNA"/>
</dbReference>
<dbReference type="InterPro" id="IPR007197">
    <property type="entry name" value="rSAM"/>
</dbReference>
<keyword evidence="4" id="KW-0408">Iron</keyword>
<dbReference type="SFLD" id="SFLDG01082">
    <property type="entry name" value="B12-binding_domain_containing"/>
    <property type="match status" value="1"/>
</dbReference>
<evidence type="ECO:0000313" key="7">
    <source>
        <dbReference type="EMBL" id="MBW8636022.1"/>
    </source>
</evidence>
<dbReference type="GO" id="GO:0046872">
    <property type="term" value="F:metal ion binding"/>
    <property type="evidence" value="ECO:0007669"/>
    <property type="project" value="UniProtKB-KW"/>
</dbReference>
<dbReference type="RefSeq" id="WP_220226733.1">
    <property type="nucleotide sequence ID" value="NZ_JAICBX010000001.1"/>
</dbReference>
<dbReference type="Gene3D" id="3.40.50.280">
    <property type="entry name" value="Cobalamin-binding domain"/>
    <property type="match status" value="1"/>
</dbReference>
<dbReference type="Proteomes" id="UP001196509">
    <property type="component" value="Unassembled WGS sequence"/>
</dbReference>
<dbReference type="InterPro" id="IPR023404">
    <property type="entry name" value="rSAM_horseshoe"/>
</dbReference>
<dbReference type="InterPro" id="IPR006638">
    <property type="entry name" value="Elp3/MiaA/NifB-like_rSAM"/>
</dbReference>
<dbReference type="SMART" id="SM00729">
    <property type="entry name" value="Elp3"/>
    <property type="match status" value="1"/>
</dbReference>